<dbReference type="Proteomes" id="UP000312512">
    <property type="component" value="Unassembled WGS sequence"/>
</dbReference>
<dbReference type="RefSeq" id="WP_139631460.1">
    <property type="nucleotide sequence ID" value="NZ_VDLX02000005.1"/>
</dbReference>
<sequence>MTSSMFRIGGELSVRRLGFGAMHLPPAPQQAREAAIAVARRAVELGVTLIDTAHLYGWGANEELLAEALHPYPDDLLIATKVGVAPPNPPHDAAICGRPDFLRDQVEQGLRRLRVDRLELLQLHRIDPTVPLADQLGALRDLQTEGKIGHIGLSEVTVAQLERARQIIDVASVQNRYSMLDREHEAVLDACAEAGIAFLPWRPVHPAVSQATAEIAAVAAELGATAAQVSLAWLLDRSPVVLPIPGTGSIGHLEENIAAASLKLSDDQWRRLDRIQPR</sequence>
<evidence type="ECO:0000259" key="2">
    <source>
        <dbReference type="Pfam" id="PF00248"/>
    </source>
</evidence>
<dbReference type="PRINTS" id="PR00069">
    <property type="entry name" value="ALDKETRDTASE"/>
</dbReference>
<dbReference type="CDD" id="cd19088">
    <property type="entry name" value="AKR_AKR13B1"/>
    <property type="match status" value="1"/>
</dbReference>
<accession>A0A5C4WMI3</accession>
<name>A0A5C4WMI3_9ACTN</name>
<dbReference type="InterPro" id="IPR020471">
    <property type="entry name" value="AKR"/>
</dbReference>
<dbReference type="InterPro" id="IPR050791">
    <property type="entry name" value="Aldo-Keto_reductase"/>
</dbReference>
<proteinExistence type="predicted"/>
<keyword evidence="1" id="KW-0560">Oxidoreductase</keyword>
<evidence type="ECO:0000256" key="1">
    <source>
        <dbReference type="ARBA" id="ARBA00023002"/>
    </source>
</evidence>
<dbReference type="PANTHER" id="PTHR43625:SF40">
    <property type="entry name" value="ALDO-KETO REDUCTASE YAKC [NADP(+)]"/>
    <property type="match status" value="1"/>
</dbReference>
<dbReference type="Gene3D" id="3.20.20.100">
    <property type="entry name" value="NADP-dependent oxidoreductase domain"/>
    <property type="match status" value="1"/>
</dbReference>
<dbReference type="EMBL" id="VDLX02000005">
    <property type="protein sequence ID" value="KAB8194868.1"/>
    <property type="molecule type" value="Genomic_DNA"/>
</dbReference>
<dbReference type="PANTHER" id="PTHR43625">
    <property type="entry name" value="AFLATOXIN B1 ALDEHYDE REDUCTASE"/>
    <property type="match status" value="1"/>
</dbReference>
<dbReference type="GO" id="GO:0005737">
    <property type="term" value="C:cytoplasm"/>
    <property type="evidence" value="ECO:0007669"/>
    <property type="project" value="TreeGrafter"/>
</dbReference>
<protein>
    <submittedName>
        <fullName evidence="3">Aldo/keto reductase</fullName>
    </submittedName>
</protein>
<keyword evidence="4" id="KW-1185">Reference proteome</keyword>
<gene>
    <name evidence="3" type="ORF">FH608_017100</name>
</gene>
<evidence type="ECO:0000313" key="3">
    <source>
        <dbReference type="EMBL" id="KAB8194868.1"/>
    </source>
</evidence>
<evidence type="ECO:0000313" key="4">
    <source>
        <dbReference type="Proteomes" id="UP000312512"/>
    </source>
</evidence>
<reference evidence="3 4" key="1">
    <citation type="submission" date="2019-10" db="EMBL/GenBank/DDBJ databases">
        <title>Nonomuraea sp. nov., isolated from Phyllanthus amarus.</title>
        <authorList>
            <person name="Klykleung N."/>
            <person name="Tanasupawat S."/>
        </authorList>
    </citation>
    <scope>NUCLEOTIDE SEQUENCE [LARGE SCALE GENOMIC DNA]</scope>
    <source>
        <strain evidence="3 4">PA1-10</strain>
    </source>
</reference>
<dbReference type="Pfam" id="PF00248">
    <property type="entry name" value="Aldo_ket_red"/>
    <property type="match status" value="1"/>
</dbReference>
<dbReference type="SUPFAM" id="SSF51430">
    <property type="entry name" value="NAD(P)-linked oxidoreductase"/>
    <property type="match status" value="1"/>
</dbReference>
<feature type="domain" description="NADP-dependent oxidoreductase" evidence="2">
    <location>
        <begin position="16"/>
        <end position="275"/>
    </location>
</feature>
<organism evidence="3 4">
    <name type="scientific">Nonomuraea phyllanthi</name>
    <dbReference type="NCBI Taxonomy" id="2219224"/>
    <lineage>
        <taxon>Bacteria</taxon>
        <taxon>Bacillati</taxon>
        <taxon>Actinomycetota</taxon>
        <taxon>Actinomycetes</taxon>
        <taxon>Streptosporangiales</taxon>
        <taxon>Streptosporangiaceae</taxon>
        <taxon>Nonomuraea</taxon>
    </lineage>
</organism>
<dbReference type="OrthoDB" id="9768793at2"/>
<comment type="caution">
    <text evidence="3">The sequence shown here is derived from an EMBL/GenBank/DDBJ whole genome shotgun (WGS) entry which is preliminary data.</text>
</comment>
<dbReference type="InterPro" id="IPR036812">
    <property type="entry name" value="NAD(P)_OxRdtase_dom_sf"/>
</dbReference>
<dbReference type="GO" id="GO:0016491">
    <property type="term" value="F:oxidoreductase activity"/>
    <property type="evidence" value="ECO:0007669"/>
    <property type="project" value="UniProtKB-KW"/>
</dbReference>
<dbReference type="InterPro" id="IPR023210">
    <property type="entry name" value="NADP_OxRdtase_dom"/>
</dbReference>
<dbReference type="AlphaFoldDB" id="A0A5C4WMI3"/>